<evidence type="ECO:0000313" key="3">
    <source>
        <dbReference type="Proteomes" id="UP000319143"/>
    </source>
</evidence>
<dbReference type="Proteomes" id="UP000319143">
    <property type="component" value="Unassembled WGS sequence"/>
</dbReference>
<dbReference type="PROSITE" id="PS51257">
    <property type="entry name" value="PROKAR_LIPOPROTEIN"/>
    <property type="match status" value="1"/>
</dbReference>
<evidence type="ECO:0000256" key="1">
    <source>
        <dbReference type="SAM" id="SignalP"/>
    </source>
</evidence>
<keyword evidence="3" id="KW-1185">Reference proteome</keyword>
<gene>
    <name evidence="2" type="ORF">Poly41_10190</name>
</gene>
<proteinExistence type="predicted"/>
<name>A0A5C6E6B6_9BACT</name>
<dbReference type="RefSeq" id="WP_146524720.1">
    <property type="nucleotide sequence ID" value="NZ_SJPV01000001.1"/>
</dbReference>
<dbReference type="EMBL" id="SJPV01000001">
    <property type="protein sequence ID" value="TWU42719.1"/>
    <property type="molecule type" value="Genomic_DNA"/>
</dbReference>
<comment type="caution">
    <text evidence="2">The sequence shown here is derived from an EMBL/GenBank/DDBJ whole genome shotgun (WGS) entry which is preliminary data.</text>
</comment>
<dbReference type="OrthoDB" id="283259at2"/>
<keyword evidence="1" id="KW-0732">Signal</keyword>
<sequence length="124" mass="14045" precursor="true">MNVRFPFAIAIAFAFISLACVGRSFAQDSQPIGPEERANLFDSIAPPTLAAEPSPSADLHSSARTTAELLQARAMYRTQQRIARLERNLWMGYEPLRPTWTATPMTSSRYRSHRTIYIPVYIRN</sequence>
<reference evidence="2 3" key="1">
    <citation type="submission" date="2019-02" db="EMBL/GenBank/DDBJ databases">
        <title>Deep-cultivation of Planctomycetes and their phenomic and genomic characterization uncovers novel biology.</title>
        <authorList>
            <person name="Wiegand S."/>
            <person name="Jogler M."/>
            <person name="Boedeker C."/>
            <person name="Pinto D."/>
            <person name="Vollmers J."/>
            <person name="Rivas-Marin E."/>
            <person name="Kohn T."/>
            <person name="Peeters S.H."/>
            <person name="Heuer A."/>
            <person name="Rast P."/>
            <person name="Oberbeckmann S."/>
            <person name="Bunk B."/>
            <person name="Jeske O."/>
            <person name="Meyerdierks A."/>
            <person name="Storesund J.E."/>
            <person name="Kallscheuer N."/>
            <person name="Luecker S."/>
            <person name="Lage O.M."/>
            <person name="Pohl T."/>
            <person name="Merkel B.J."/>
            <person name="Hornburger P."/>
            <person name="Mueller R.-W."/>
            <person name="Bruemmer F."/>
            <person name="Labrenz M."/>
            <person name="Spormann A.M."/>
            <person name="Op Den Camp H."/>
            <person name="Overmann J."/>
            <person name="Amann R."/>
            <person name="Jetten M.S.M."/>
            <person name="Mascher T."/>
            <person name="Medema M.H."/>
            <person name="Devos D.P."/>
            <person name="Kaster A.-K."/>
            <person name="Ovreas L."/>
            <person name="Rohde M."/>
            <person name="Galperin M.Y."/>
            <person name="Jogler C."/>
        </authorList>
    </citation>
    <scope>NUCLEOTIDE SEQUENCE [LARGE SCALE GENOMIC DNA]</scope>
    <source>
        <strain evidence="2 3">Poly41</strain>
    </source>
</reference>
<feature type="signal peptide" evidence="1">
    <location>
        <begin position="1"/>
        <end position="26"/>
    </location>
</feature>
<organism evidence="2 3">
    <name type="scientific">Novipirellula artificiosorum</name>
    <dbReference type="NCBI Taxonomy" id="2528016"/>
    <lineage>
        <taxon>Bacteria</taxon>
        <taxon>Pseudomonadati</taxon>
        <taxon>Planctomycetota</taxon>
        <taxon>Planctomycetia</taxon>
        <taxon>Pirellulales</taxon>
        <taxon>Pirellulaceae</taxon>
        <taxon>Novipirellula</taxon>
    </lineage>
</organism>
<dbReference type="AlphaFoldDB" id="A0A5C6E6B6"/>
<protein>
    <submittedName>
        <fullName evidence="2">Uncharacterized protein</fullName>
    </submittedName>
</protein>
<evidence type="ECO:0000313" key="2">
    <source>
        <dbReference type="EMBL" id="TWU42719.1"/>
    </source>
</evidence>
<feature type="chain" id="PRO_5022703476" evidence="1">
    <location>
        <begin position="27"/>
        <end position="124"/>
    </location>
</feature>
<accession>A0A5C6E6B6</accession>